<keyword evidence="1" id="KW-0812">Transmembrane</keyword>
<name>A0AAW0F958_9APHY</name>
<keyword evidence="1" id="KW-1133">Transmembrane helix</keyword>
<keyword evidence="1" id="KW-0472">Membrane</keyword>
<feature type="transmembrane region" description="Helical" evidence="1">
    <location>
        <begin position="220"/>
        <end position="242"/>
    </location>
</feature>
<evidence type="ECO:0008006" key="4">
    <source>
        <dbReference type="Google" id="ProtNLM"/>
    </source>
</evidence>
<feature type="transmembrane region" description="Helical" evidence="1">
    <location>
        <begin position="131"/>
        <end position="153"/>
    </location>
</feature>
<feature type="transmembrane region" description="Helical" evidence="1">
    <location>
        <begin position="78"/>
        <end position="94"/>
    </location>
</feature>
<comment type="caution">
    <text evidence="2">The sequence shown here is derived from an EMBL/GenBank/DDBJ whole genome shotgun (WGS) entry which is preliminary data.</text>
</comment>
<protein>
    <recommendedName>
        <fullName evidence="4">Transmembrane protein</fullName>
    </recommendedName>
</protein>
<proteinExistence type="predicted"/>
<accession>A0AAW0F958</accession>
<organism evidence="2 3">
    <name type="scientific">Cerrena zonata</name>
    <dbReference type="NCBI Taxonomy" id="2478898"/>
    <lineage>
        <taxon>Eukaryota</taxon>
        <taxon>Fungi</taxon>
        <taxon>Dikarya</taxon>
        <taxon>Basidiomycota</taxon>
        <taxon>Agaricomycotina</taxon>
        <taxon>Agaricomycetes</taxon>
        <taxon>Polyporales</taxon>
        <taxon>Cerrenaceae</taxon>
        <taxon>Cerrena</taxon>
    </lineage>
</organism>
<dbReference type="AlphaFoldDB" id="A0AAW0F958"/>
<gene>
    <name evidence="2" type="ORF">QCA50_020391</name>
</gene>
<reference evidence="2 3" key="1">
    <citation type="submission" date="2022-09" db="EMBL/GenBank/DDBJ databases">
        <authorList>
            <person name="Palmer J.M."/>
        </authorList>
    </citation>
    <scope>NUCLEOTIDE SEQUENCE [LARGE SCALE GENOMIC DNA]</scope>
    <source>
        <strain evidence="2 3">DSM 7382</strain>
    </source>
</reference>
<dbReference type="Proteomes" id="UP001385951">
    <property type="component" value="Unassembled WGS sequence"/>
</dbReference>
<evidence type="ECO:0000256" key="1">
    <source>
        <dbReference type="SAM" id="Phobius"/>
    </source>
</evidence>
<sequence length="256" mass="28474">MTSTNHSIRRAARTQSIDVEQNTEDTTLLSDTDEHTESPLLLVKLTGYKLLNMLVISAFGIAKAILTYQGLSAVPTTLDWILGVVLTIILYWVGQYEAVCPPVLPSFFHTDYAPHIVFTILEFGKVFVPCAFYAIFNIFVLGGTCVGVSVYLIQHASDVDKVIIIILLYGGISAVGISYNWLSEVTDEMEKSLPPGIKRLQKFCAKDHAINKRLQSLCDILGVILGIAFAIYLMVWFVRVPVAGIRDFLVRRRESS</sequence>
<evidence type="ECO:0000313" key="2">
    <source>
        <dbReference type="EMBL" id="KAK7676648.1"/>
    </source>
</evidence>
<keyword evidence="3" id="KW-1185">Reference proteome</keyword>
<evidence type="ECO:0000313" key="3">
    <source>
        <dbReference type="Proteomes" id="UP001385951"/>
    </source>
</evidence>
<feature type="transmembrane region" description="Helical" evidence="1">
    <location>
        <begin position="162"/>
        <end position="182"/>
    </location>
</feature>
<dbReference type="EMBL" id="JASBNA010000109">
    <property type="protein sequence ID" value="KAK7676648.1"/>
    <property type="molecule type" value="Genomic_DNA"/>
</dbReference>